<dbReference type="EMBL" id="BKCJ011283059">
    <property type="protein sequence ID" value="GFD14948.1"/>
    <property type="molecule type" value="Genomic_DNA"/>
</dbReference>
<accession>A0A699U0R2</accession>
<dbReference type="GO" id="GO:0003964">
    <property type="term" value="F:RNA-directed DNA polymerase activity"/>
    <property type="evidence" value="ECO:0007669"/>
    <property type="project" value="UniProtKB-KW"/>
</dbReference>
<dbReference type="PANTHER" id="PTHR35046:SF26">
    <property type="entry name" value="RNA-DIRECTED DNA POLYMERASE"/>
    <property type="match status" value="1"/>
</dbReference>
<organism evidence="1">
    <name type="scientific">Tanacetum cinerariifolium</name>
    <name type="common">Dalmatian daisy</name>
    <name type="synonym">Chrysanthemum cinerariifolium</name>
    <dbReference type="NCBI Taxonomy" id="118510"/>
    <lineage>
        <taxon>Eukaryota</taxon>
        <taxon>Viridiplantae</taxon>
        <taxon>Streptophyta</taxon>
        <taxon>Embryophyta</taxon>
        <taxon>Tracheophyta</taxon>
        <taxon>Spermatophyta</taxon>
        <taxon>Magnoliopsida</taxon>
        <taxon>eudicotyledons</taxon>
        <taxon>Gunneridae</taxon>
        <taxon>Pentapetalae</taxon>
        <taxon>asterids</taxon>
        <taxon>campanulids</taxon>
        <taxon>Asterales</taxon>
        <taxon>Asteraceae</taxon>
        <taxon>Asteroideae</taxon>
        <taxon>Anthemideae</taxon>
        <taxon>Anthemidinae</taxon>
        <taxon>Tanacetum</taxon>
    </lineage>
</organism>
<evidence type="ECO:0000313" key="1">
    <source>
        <dbReference type="EMBL" id="GFD14948.1"/>
    </source>
</evidence>
<sequence length="73" mass="7942">MNSFIGSRWNVMSTGFLRGVVHATLPKTHSCNAGLYTPLSVPVAPWEDVSLDFVLGLPLTKQAKDSVIVTTRI</sequence>
<gene>
    <name evidence="1" type="ORF">Tci_886917</name>
</gene>
<keyword evidence="1" id="KW-0808">Transferase</keyword>
<comment type="caution">
    <text evidence="1">The sequence shown here is derived from an EMBL/GenBank/DDBJ whole genome shotgun (WGS) entry which is preliminary data.</text>
</comment>
<protein>
    <submittedName>
        <fullName evidence="1">RNA-directed DNA polymerase</fullName>
    </submittedName>
</protein>
<dbReference type="PANTHER" id="PTHR35046">
    <property type="entry name" value="ZINC KNUCKLE (CCHC-TYPE) FAMILY PROTEIN"/>
    <property type="match status" value="1"/>
</dbReference>
<reference evidence="1" key="1">
    <citation type="journal article" date="2019" name="Sci. Rep.">
        <title>Draft genome of Tanacetum cinerariifolium, the natural source of mosquito coil.</title>
        <authorList>
            <person name="Yamashiro T."/>
            <person name="Shiraishi A."/>
            <person name="Satake H."/>
            <person name="Nakayama K."/>
        </authorList>
    </citation>
    <scope>NUCLEOTIDE SEQUENCE</scope>
</reference>
<name>A0A699U0R2_TANCI</name>
<dbReference type="AlphaFoldDB" id="A0A699U0R2"/>
<proteinExistence type="predicted"/>
<keyword evidence="1" id="KW-0695">RNA-directed DNA polymerase</keyword>
<keyword evidence="1" id="KW-0548">Nucleotidyltransferase</keyword>